<dbReference type="InterPro" id="IPR050186">
    <property type="entry name" value="TPT_transporter"/>
</dbReference>
<protein>
    <recommendedName>
        <fullName evidence="5">Sugar phosphate transporter domain-containing protein</fullName>
    </recommendedName>
</protein>
<keyword evidence="3" id="KW-1133">Transmembrane helix</keyword>
<organism evidence="6 7">
    <name type="scientific">Musa troglodytarum</name>
    <name type="common">fe'i banana</name>
    <dbReference type="NCBI Taxonomy" id="320322"/>
    <lineage>
        <taxon>Eukaryota</taxon>
        <taxon>Viridiplantae</taxon>
        <taxon>Streptophyta</taxon>
        <taxon>Embryophyta</taxon>
        <taxon>Tracheophyta</taxon>
        <taxon>Spermatophyta</taxon>
        <taxon>Magnoliopsida</taxon>
        <taxon>Liliopsida</taxon>
        <taxon>Zingiberales</taxon>
        <taxon>Musaceae</taxon>
        <taxon>Musa</taxon>
    </lineage>
</organism>
<name>A0A9E7ELS5_9LILI</name>
<keyword evidence="4" id="KW-0472">Membrane</keyword>
<keyword evidence="7" id="KW-1185">Reference proteome</keyword>
<dbReference type="GO" id="GO:0016020">
    <property type="term" value="C:membrane"/>
    <property type="evidence" value="ECO:0007669"/>
    <property type="project" value="UniProtKB-SubCell"/>
</dbReference>
<dbReference type="Pfam" id="PF03151">
    <property type="entry name" value="TPT"/>
    <property type="match status" value="1"/>
</dbReference>
<evidence type="ECO:0000259" key="5">
    <source>
        <dbReference type="Pfam" id="PF03151"/>
    </source>
</evidence>
<evidence type="ECO:0000256" key="1">
    <source>
        <dbReference type="ARBA" id="ARBA00004141"/>
    </source>
</evidence>
<evidence type="ECO:0000256" key="4">
    <source>
        <dbReference type="ARBA" id="ARBA00023136"/>
    </source>
</evidence>
<keyword evidence="2" id="KW-0812">Transmembrane</keyword>
<proteinExistence type="predicted"/>
<dbReference type="Proteomes" id="UP001055439">
    <property type="component" value="Chromosome 10"/>
</dbReference>
<accession>A0A9E7ELS5</accession>
<dbReference type="InterPro" id="IPR004853">
    <property type="entry name" value="Sugar_P_trans_dom"/>
</dbReference>
<feature type="domain" description="Sugar phosphate transporter" evidence="5">
    <location>
        <begin position="65"/>
        <end position="183"/>
    </location>
</feature>
<evidence type="ECO:0000256" key="2">
    <source>
        <dbReference type="ARBA" id="ARBA00022692"/>
    </source>
</evidence>
<reference evidence="6" key="1">
    <citation type="submission" date="2022-05" db="EMBL/GenBank/DDBJ databases">
        <title>The Musa troglodytarum L. genome provides insights into the mechanism of non-climacteric behaviour and enrichment of carotenoids.</title>
        <authorList>
            <person name="Wang J."/>
        </authorList>
    </citation>
    <scope>NUCLEOTIDE SEQUENCE</scope>
    <source>
        <tissue evidence="6">Leaf</tissue>
    </source>
</reference>
<evidence type="ECO:0000313" key="7">
    <source>
        <dbReference type="Proteomes" id="UP001055439"/>
    </source>
</evidence>
<dbReference type="AlphaFoldDB" id="A0A9E7ELS5"/>
<dbReference type="EMBL" id="CP097503">
    <property type="protein sequence ID" value="URD78183.1"/>
    <property type="molecule type" value="Genomic_DNA"/>
</dbReference>
<sequence length="281" mass="32203">MEDISLLRAVLAILQWWGPNVTVISMNKWLFQMVGKVGLFLVDLTDNHCFAEFGFQVSSNSIIRSLHKLCTGAYTAIKLLRMKPLVKVKSEDRWWRIFPMSFVFSINIVLENMSLLYIPVSFLQTIKSFPPATTVILQWLLWRRVLDQCIWASLVSIVGGMLLTAITKLSFQYIWILCCLVRLPCHIHKDNSSSMNPFFMDIGLTGTSAYLWCWSGKLIIHAPVYMFINGRHSQLRGVGLWSQFSQLVCHTFDYPSYSSNVTGNLKSRGCRVGVMICFLRI</sequence>
<gene>
    <name evidence="6" type="ORF">MUK42_18558</name>
</gene>
<dbReference type="InterPro" id="IPR037185">
    <property type="entry name" value="EmrE-like"/>
</dbReference>
<dbReference type="PANTHER" id="PTHR11132">
    <property type="entry name" value="SOLUTE CARRIER FAMILY 35"/>
    <property type="match status" value="1"/>
</dbReference>
<dbReference type="OrthoDB" id="409173at2759"/>
<dbReference type="SUPFAM" id="SSF103481">
    <property type="entry name" value="Multidrug resistance efflux transporter EmrE"/>
    <property type="match status" value="1"/>
</dbReference>
<evidence type="ECO:0000256" key="3">
    <source>
        <dbReference type="ARBA" id="ARBA00022989"/>
    </source>
</evidence>
<comment type="subcellular location">
    <subcellularLocation>
        <location evidence="1">Membrane</location>
        <topology evidence="1">Multi-pass membrane protein</topology>
    </subcellularLocation>
</comment>
<evidence type="ECO:0000313" key="6">
    <source>
        <dbReference type="EMBL" id="URD78183.1"/>
    </source>
</evidence>